<sequence>MKKISQKDLKNLQRMGIKAENIDAIRVIIETKDENIIIDSPTVIRTSAMGQDAIMVSGGQERVEKKVVQSNVEIKDEDIKFVAQQTGKTEVEAKDALIKAKGDIAQAILILSEQQGP</sequence>
<dbReference type="RefSeq" id="WP_048099287.1">
    <property type="nucleotide sequence ID" value="NZ_JFZT01000039.1"/>
</dbReference>
<dbReference type="Gene3D" id="1.10.8.10">
    <property type="entry name" value="DNA helicase RuvA subunit, C-terminal domain"/>
    <property type="match status" value="1"/>
</dbReference>
<dbReference type="AlphaFoldDB" id="A0A031LQR1"/>
<dbReference type="InterPro" id="IPR038187">
    <property type="entry name" value="NAC_A/B_dom_sf"/>
</dbReference>
<name>A0A031LQR1_9CREN</name>
<dbReference type="SUPFAM" id="SSF46934">
    <property type="entry name" value="UBA-like"/>
    <property type="match status" value="1"/>
</dbReference>
<protein>
    <recommendedName>
        <fullName evidence="4">Nascent polypeptide-associated complex protein</fullName>
    </recommendedName>
</protein>
<dbReference type="STRING" id="1160895.CM19_05040"/>
<keyword evidence="2" id="KW-0694">RNA-binding</keyword>
<proteinExistence type="predicted"/>
<evidence type="ECO:0000256" key="2">
    <source>
        <dbReference type="ARBA" id="ARBA00022884"/>
    </source>
</evidence>
<dbReference type="Pfam" id="PF01849">
    <property type="entry name" value="NAC"/>
    <property type="match status" value="1"/>
</dbReference>
<keyword evidence="7" id="KW-1185">Reference proteome</keyword>
<dbReference type="InterPro" id="IPR002715">
    <property type="entry name" value="Nas_poly-pep-assoc_cplx_dom"/>
</dbReference>
<dbReference type="Gene3D" id="2.20.70.30">
    <property type="entry name" value="Nascent polypeptide-associated complex domain"/>
    <property type="match status" value="1"/>
</dbReference>
<keyword evidence="3" id="KW-0653">Protein transport</keyword>
<evidence type="ECO:0000256" key="4">
    <source>
        <dbReference type="NCBIfam" id="TIGR00264"/>
    </source>
</evidence>
<dbReference type="NCBIfam" id="TIGR00264">
    <property type="entry name" value="archaeal-type nascent polypeptide-associated complex protein"/>
    <property type="match status" value="1"/>
</dbReference>
<dbReference type="GO" id="GO:0003723">
    <property type="term" value="F:RNA binding"/>
    <property type="evidence" value="ECO:0007669"/>
    <property type="project" value="UniProtKB-KW"/>
</dbReference>
<evidence type="ECO:0000256" key="1">
    <source>
        <dbReference type="ARBA" id="ARBA00022448"/>
    </source>
</evidence>
<reference evidence="6 7" key="1">
    <citation type="submission" date="2014-03" db="EMBL/GenBank/DDBJ databases">
        <title>Draft genome sequence of the novel thermoacidophilic archaea Acidianus copahuensis ALE1 strain, isolated from Copahue volcanic area in Neuquen Argentina.</title>
        <authorList>
            <person name="Urbieta M.S."/>
            <person name="Rascovan N."/>
            <person name="Castro C."/>
            <person name="Revale S."/>
            <person name="Giaveno M.A."/>
            <person name="Vazquez M.P."/>
            <person name="Donati E.R."/>
        </authorList>
    </citation>
    <scope>NUCLEOTIDE SEQUENCE [LARGE SCALE GENOMIC DNA]</scope>
    <source>
        <strain evidence="6 7">ALE1</strain>
    </source>
</reference>
<dbReference type="EMBL" id="JFZT01000039">
    <property type="protein sequence ID" value="EZQ06759.1"/>
    <property type="molecule type" value="Genomic_DNA"/>
</dbReference>
<evidence type="ECO:0000313" key="7">
    <source>
        <dbReference type="Proteomes" id="UP000024332"/>
    </source>
</evidence>
<dbReference type="GO" id="GO:0015031">
    <property type="term" value="P:protein transport"/>
    <property type="evidence" value="ECO:0007669"/>
    <property type="project" value="UniProtKB-KW"/>
</dbReference>
<dbReference type="CDD" id="cd14359">
    <property type="entry name" value="UBA_AeNAC"/>
    <property type="match status" value="1"/>
</dbReference>
<dbReference type="InterPro" id="IPR009060">
    <property type="entry name" value="UBA-like_sf"/>
</dbReference>
<keyword evidence="1" id="KW-0813">Transport</keyword>
<dbReference type="Proteomes" id="UP000024332">
    <property type="component" value="Unassembled WGS sequence"/>
</dbReference>
<evidence type="ECO:0000313" key="6">
    <source>
        <dbReference type="EMBL" id="EZQ06759.1"/>
    </source>
</evidence>
<dbReference type="SMART" id="SM01407">
    <property type="entry name" value="NAC"/>
    <property type="match status" value="1"/>
</dbReference>
<gene>
    <name evidence="6" type="ORF">CM19_05040</name>
</gene>
<organism evidence="6 7">
    <name type="scientific">Candidatus Acidianus copahuensis</name>
    <dbReference type="NCBI Taxonomy" id="1160895"/>
    <lineage>
        <taxon>Archaea</taxon>
        <taxon>Thermoproteota</taxon>
        <taxon>Thermoprotei</taxon>
        <taxon>Sulfolobales</taxon>
        <taxon>Sulfolobaceae</taxon>
        <taxon>Acidianus</taxon>
    </lineage>
</organism>
<dbReference type="InterPro" id="IPR005231">
    <property type="entry name" value="NAC_arc"/>
</dbReference>
<comment type="caution">
    <text evidence="6">The sequence shown here is derived from an EMBL/GenBank/DDBJ whole genome shotgun (WGS) entry which is preliminary data.</text>
</comment>
<evidence type="ECO:0000259" key="5">
    <source>
        <dbReference type="SMART" id="SM01407"/>
    </source>
</evidence>
<evidence type="ECO:0000256" key="3">
    <source>
        <dbReference type="ARBA" id="ARBA00022927"/>
    </source>
</evidence>
<accession>A0A031LQR1</accession>
<dbReference type="OrthoDB" id="53273at2157"/>
<feature type="domain" description="NAC-A/B" evidence="5">
    <location>
        <begin position="6"/>
        <end position="64"/>
    </location>
</feature>